<dbReference type="InterPro" id="IPR051549">
    <property type="entry name" value="PEP_Utilizing_Enz"/>
</dbReference>
<dbReference type="PANTHER" id="PTHR43615:SF1">
    <property type="entry name" value="PPDK_N DOMAIN-CONTAINING PROTEIN"/>
    <property type="match status" value="1"/>
</dbReference>
<proteinExistence type="predicted"/>
<protein>
    <submittedName>
        <fullName evidence="2">Pyruvate,water dikinase</fullName>
        <ecNumber evidence="2">2.7.9.2</ecNumber>
    </submittedName>
</protein>
<dbReference type="SUPFAM" id="SSF52009">
    <property type="entry name" value="Phosphohistidine domain"/>
    <property type="match status" value="1"/>
</dbReference>
<keyword evidence="2" id="KW-0670">Pyruvate</keyword>
<evidence type="ECO:0000313" key="3">
    <source>
        <dbReference type="Proteomes" id="UP001183648"/>
    </source>
</evidence>
<name>A0ABU2BPY8_9ACTN</name>
<comment type="caution">
    <text evidence="2">The sequence shown here is derived from an EMBL/GenBank/DDBJ whole genome shotgun (WGS) entry which is preliminary data.</text>
</comment>
<dbReference type="EMBL" id="JAVDYG010000001">
    <property type="protein sequence ID" value="MDR7360695.1"/>
    <property type="molecule type" value="Genomic_DNA"/>
</dbReference>
<dbReference type="InterPro" id="IPR036637">
    <property type="entry name" value="Phosphohistidine_dom_sf"/>
</dbReference>
<organism evidence="2 3">
    <name type="scientific">Nocardioides marmoribigeumensis</name>
    <dbReference type="NCBI Taxonomy" id="433649"/>
    <lineage>
        <taxon>Bacteria</taxon>
        <taxon>Bacillati</taxon>
        <taxon>Actinomycetota</taxon>
        <taxon>Actinomycetes</taxon>
        <taxon>Propionibacteriales</taxon>
        <taxon>Nocardioidaceae</taxon>
        <taxon>Nocardioides</taxon>
    </lineage>
</organism>
<keyword evidence="3" id="KW-1185">Reference proteome</keyword>
<gene>
    <name evidence="2" type="ORF">J2S63_000248</name>
</gene>
<reference evidence="2 3" key="1">
    <citation type="submission" date="2023-07" db="EMBL/GenBank/DDBJ databases">
        <title>Sequencing the genomes of 1000 actinobacteria strains.</title>
        <authorList>
            <person name="Klenk H.-P."/>
        </authorList>
    </citation>
    <scope>NUCLEOTIDE SEQUENCE [LARGE SCALE GENOMIC DNA]</scope>
    <source>
        <strain evidence="2 3">DSM 19426</strain>
    </source>
</reference>
<dbReference type="NCBIfam" id="NF006152">
    <property type="entry name" value="PRK08296.1-4"/>
    <property type="match status" value="1"/>
</dbReference>
<dbReference type="NCBIfam" id="NF006153">
    <property type="entry name" value="PRK08296.1-5"/>
    <property type="match status" value="1"/>
</dbReference>
<dbReference type="Gene3D" id="3.50.30.10">
    <property type="entry name" value="Phosphohistidine domain"/>
    <property type="match status" value="1"/>
</dbReference>
<dbReference type="EC" id="2.7.9.2" evidence="2"/>
<dbReference type="RefSeq" id="WP_310297538.1">
    <property type="nucleotide sequence ID" value="NZ_BAAAPS010000011.1"/>
</dbReference>
<keyword evidence="2" id="KW-0808">Transferase</keyword>
<feature type="domain" description="PEP-utilising enzyme mobile" evidence="1">
    <location>
        <begin position="526"/>
        <end position="597"/>
    </location>
</feature>
<dbReference type="NCBIfam" id="NF006150">
    <property type="entry name" value="PRK08296.1-2"/>
    <property type="match status" value="1"/>
</dbReference>
<dbReference type="GO" id="GO:0008986">
    <property type="term" value="F:pyruvate, water dikinase activity"/>
    <property type="evidence" value="ECO:0007669"/>
    <property type="project" value="UniProtKB-EC"/>
</dbReference>
<dbReference type="PANTHER" id="PTHR43615">
    <property type="entry name" value="PHOSPHOENOLPYRUVATE SYNTHASE-RELATED"/>
    <property type="match status" value="1"/>
</dbReference>
<dbReference type="Pfam" id="PF00391">
    <property type="entry name" value="PEP-utilizers"/>
    <property type="match status" value="1"/>
</dbReference>
<dbReference type="NCBIfam" id="NF006151">
    <property type="entry name" value="PRK08296.1-3"/>
    <property type="match status" value="1"/>
</dbReference>
<dbReference type="InterPro" id="IPR008279">
    <property type="entry name" value="PEP-util_enz_mobile_dom"/>
</dbReference>
<accession>A0ABU2BPY8</accession>
<sequence>MADRFDSPYDIQTPPGAEGWEELYSYSSLFTESRRDYEDGGFWFHDGVHWPEALTPWDTTLFEFAIASLSQYNTRHYVIPPALGVDFRILNGYVYLSPVPAPMEEIEGRVPEFLERAGHYFQNWDSLYDDWLVKIRDLVQQLSALDLSGLPSREPLEVITSGAGQGSGNRLLSAYHRLLDHALTLWQYHFEFLNLGYAAYLDFFGFCKAAFPSIPDLAIAKMVAGVDVDLFRPDDELKRLARLAVSSGVDDRFDVGAIEQTFEKLASDEVGAAWIAEWEKAAEPWFNFSTGSGFYHSDKIWIENVEVPLGYIADYIVKVKEGVDLNRPVAALHVERDRVVGEYRELLDSDEDREAFDAKLGLSRTVFPYVENHNFYVEHWAHSVIWRKMRDLGNVLVEAGFIAEVEDVFMFKRAELSDVLFDLYSAWAVGTKPAGPGRWPAEIERRHGIHDALKQWSAPPALGIPPEVVTEPFTVMLWGITSDSVSAWLSSGDESADGSLSGFAASPGLVEGPARVIFSADQISEIEDGEILVAPLTAPSWAPVFGKIKATVTDVGGMMSHAAIVCREYGLPAVTGTAFGTKTIKTGQVIRVDGNTGKVQVLDD</sequence>
<evidence type="ECO:0000259" key="1">
    <source>
        <dbReference type="Pfam" id="PF00391"/>
    </source>
</evidence>
<dbReference type="Proteomes" id="UP001183648">
    <property type="component" value="Unassembled WGS sequence"/>
</dbReference>
<evidence type="ECO:0000313" key="2">
    <source>
        <dbReference type="EMBL" id="MDR7360695.1"/>
    </source>
</evidence>